<accession>A0AAV1Z8H6</accession>
<dbReference type="Proteomes" id="UP001497382">
    <property type="component" value="Unassembled WGS sequence"/>
</dbReference>
<evidence type="ECO:0000313" key="2">
    <source>
        <dbReference type="Proteomes" id="UP001497382"/>
    </source>
</evidence>
<organism evidence="1 2">
    <name type="scientific">Larinioides sclopetarius</name>
    <dbReference type="NCBI Taxonomy" id="280406"/>
    <lineage>
        <taxon>Eukaryota</taxon>
        <taxon>Metazoa</taxon>
        <taxon>Ecdysozoa</taxon>
        <taxon>Arthropoda</taxon>
        <taxon>Chelicerata</taxon>
        <taxon>Arachnida</taxon>
        <taxon>Araneae</taxon>
        <taxon>Araneomorphae</taxon>
        <taxon>Entelegynae</taxon>
        <taxon>Araneoidea</taxon>
        <taxon>Araneidae</taxon>
        <taxon>Larinioides</taxon>
    </lineage>
</organism>
<protein>
    <submittedName>
        <fullName evidence="1">Uncharacterized protein</fullName>
    </submittedName>
</protein>
<sequence>MRLFKSIAFQCAIWQGSLMTVLHGSLANKCSFAPVGLTKEREATIPLVSDIKEIDGSQDNAEAPKRLSSAAEL</sequence>
<evidence type="ECO:0000313" key="1">
    <source>
        <dbReference type="EMBL" id="CAL1268023.1"/>
    </source>
</evidence>
<dbReference type="EMBL" id="CAXIEN010000031">
    <property type="protein sequence ID" value="CAL1268023.1"/>
    <property type="molecule type" value="Genomic_DNA"/>
</dbReference>
<dbReference type="AlphaFoldDB" id="A0AAV1Z8H6"/>
<proteinExistence type="predicted"/>
<comment type="caution">
    <text evidence="1">The sequence shown here is derived from an EMBL/GenBank/DDBJ whole genome shotgun (WGS) entry which is preliminary data.</text>
</comment>
<reference evidence="1 2" key="1">
    <citation type="submission" date="2024-04" db="EMBL/GenBank/DDBJ databases">
        <authorList>
            <person name="Rising A."/>
            <person name="Reimegard J."/>
            <person name="Sonavane S."/>
            <person name="Akerstrom W."/>
            <person name="Nylinder S."/>
            <person name="Hedman E."/>
            <person name="Kallberg Y."/>
        </authorList>
    </citation>
    <scope>NUCLEOTIDE SEQUENCE [LARGE SCALE GENOMIC DNA]</scope>
</reference>
<gene>
    <name evidence="1" type="ORF">LARSCL_LOCUS3953</name>
</gene>
<name>A0AAV1Z8H6_9ARAC</name>
<keyword evidence="2" id="KW-1185">Reference proteome</keyword>